<proteinExistence type="predicted"/>
<keyword evidence="1" id="KW-0802">TPR repeat</keyword>
<sequence>MATVTGVMGRGGSPQVDTGAVAVSERLLLEITGDGRVTVLAWPEGESYPSRVGDPVTLAWPLDGPVLEELRWYLEQYLRAPFGVYGERGPKVAAQLPGWGEQVFEAVFGAGPARDAYLRTRARAEARGGRVELVVASGAAEPLGWPWELMADPGRPTPLALDTRVTVSRTMPTANLGEVFRVGGSRLRVLMVISRPRGTQDVGYQMIARPLLGRLAAVRGQVEVVVLRPPTLEHLQQVLTQAREAGEPFQIVHFDGHGVFGQAPGPLGGAGRPVMFRGPGPQGMLAFEKPEGGSDLVAADEVARVLKQAQVPVVVLNACQSAVVGSQVEAAVATRLLQEGTAVVVAMAYSVYAVAAAEFMAAFYERLFAGDRVTEAVAAGRRRLAQQDLRPSPKGMMPLADWVVPVLYARSEVHFPGLRTERQARQSLEEMLDRIRESLHTGETPPEAALEAVGEFIGRDALLYTLDLAARLQHVVVLHGPGGTGKTELAKAFGRWWRDTGALDHPDGVIWHSFEPGVASFGLDGVITSIGLRLFGTQFARLDPGKRQALVEAVLQKHRLLLVWDNFESVHTMPDPTRATPPLLEQDRNKLRDFLTRIATRGTSAVIVTSRTPETWLGPQTRRVEVSGLDSEEAGQYADHLLAPYPDAQPRRELKAFGELMQWLDGHPLSMRILLPHLDTTSPQDLLAGLQGATALYDSVTGERTTSLAASITYSFTHLPTADQQALTALSLLHGVADAHVLAVFSADPDVPEPFRGRTAAEWRHLLDRTADVGLLTPLGAGMYRIHPALPAYLTNHWQTQAPKTYRDQHTATTRALLDAHAAFGNWLMAQINSGDAELAMALISYQQRTLGSLLGQALDHGLWAQAQYITEPLNDYWDARGLTEEARAWVDRARLVLETAGGSPPDLDAPAGSLWLFLTGSQANRLVGAGQLDQAERTYRDILDALQQQPTTPQQRAHLGTAHHQLGIIAQNWGRLEEAEDWYRRSLTIKEDLNNRPGMAITYNQLGMVARDRGRLEEAEDWHRRSLTINEDLNNRPGMAITYNQLGMVARDRGRLEEAEDWHRRSLTINEDLNNRPGMAITYNQLGMVARDRGRLEEAEDWHRRSLTINEDLNNRPGMASSYHLLGRVARDRGRLEEAEDWHRRSLTINEDLNNRPGMAITYGQLGLLAEARHQAREALAWVVQCVALFDQFPHPATGPAPAHLQRMTHTLGIAALEETWQNITGNDLPPAVRHHVLTDPSTAV</sequence>
<dbReference type="InterPro" id="IPR024983">
    <property type="entry name" value="CHAT_dom"/>
</dbReference>
<feature type="repeat" description="TPR" evidence="1">
    <location>
        <begin position="1121"/>
        <end position="1154"/>
    </location>
</feature>
<dbReference type="SMART" id="SM00028">
    <property type="entry name" value="TPR"/>
    <property type="match status" value="6"/>
</dbReference>
<dbReference type="SMART" id="SM00382">
    <property type="entry name" value="AAA"/>
    <property type="match status" value="1"/>
</dbReference>
<dbReference type="Gene3D" id="3.40.50.300">
    <property type="entry name" value="P-loop containing nucleotide triphosphate hydrolases"/>
    <property type="match status" value="1"/>
</dbReference>
<feature type="repeat" description="TPR" evidence="1">
    <location>
        <begin position="1081"/>
        <end position="1114"/>
    </location>
</feature>
<dbReference type="InterPro" id="IPR027417">
    <property type="entry name" value="P-loop_NTPase"/>
</dbReference>
<gene>
    <name evidence="3" type="ORF">FHS37_002244</name>
</gene>
<protein>
    <submittedName>
        <fullName evidence="3">Tetratricopeptide (TPR) repeat protein</fullName>
    </submittedName>
</protein>
<dbReference type="SUPFAM" id="SSF52540">
    <property type="entry name" value="P-loop containing nucleoside triphosphate hydrolases"/>
    <property type="match status" value="1"/>
</dbReference>
<dbReference type="PANTHER" id="PTHR47691">
    <property type="entry name" value="REGULATOR-RELATED"/>
    <property type="match status" value="1"/>
</dbReference>
<dbReference type="PROSITE" id="PS50005">
    <property type="entry name" value="TPR"/>
    <property type="match status" value="4"/>
</dbReference>
<feature type="repeat" description="TPR" evidence="1">
    <location>
        <begin position="1041"/>
        <end position="1074"/>
    </location>
</feature>
<keyword evidence="4" id="KW-1185">Reference proteome</keyword>
<dbReference type="Gene3D" id="1.25.40.10">
    <property type="entry name" value="Tetratricopeptide repeat domain"/>
    <property type="match status" value="2"/>
</dbReference>
<dbReference type="RefSeq" id="WP_184819643.1">
    <property type="nucleotide sequence ID" value="NZ_JACHJI010000003.1"/>
</dbReference>
<dbReference type="Pfam" id="PF12770">
    <property type="entry name" value="CHAT"/>
    <property type="match status" value="1"/>
</dbReference>
<dbReference type="InterPro" id="IPR011990">
    <property type="entry name" value="TPR-like_helical_dom_sf"/>
</dbReference>
<dbReference type="Proteomes" id="UP000579523">
    <property type="component" value="Unassembled WGS sequence"/>
</dbReference>
<dbReference type="Pfam" id="PF05729">
    <property type="entry name" value="NACHT"/>
    <property type="match status" value="1"/>
</dbReference>
<dbReference type="EMBL" id="JACHJI010000003">
    <property type="protein sequence ID" value="MBB4898209.1"/>
    <property type="molecule type" value="Genomic_DNA"/>
</dbReference>
<evidence type="ECO:0000313" key="4">
    <source>
        <dbReference type="Proteomes" id="UP000579523"/>
    </source>
</evidence>
<accession>A0A7W7LXD5</accession>
<name>A0A7W7LXD5_9ACTN</name>
<dbReference type="Pfam" id="PF13181">
    <property type="entry name" value="TPR_8"/>
    <property type="match status" value="1"/>
</dbReference>
<evidence type="ECO:0000259" key="2">
    <source>
        <dbReference type="SMART" id="SM00382"/>
    </source>
</evidence>
<dbReference type="PANTHER" id="PTHR47691:SF3">
    <property type="entry name" value="HTH-TYPE TRANSCRIPTIONAL REGULATOR RV0890C-RELATED"/>
    <property type="match status" value="1"/>
</dbReference>
<reference evidence="3 4" key="1">
    <citation type="submission" date="2020-08" db="EMBL/GenBank/DDBJ databases">
        <title>Genomic Encyclopedia of Type Strains, Phase III (KMG-III): the genomes of soil and plant-associated and newly described type strains.</title>
        <authorList>
            <person name="Whitman W."/>
        </authorList>
    </citation>
    <scope>NUCLEOTIDE SEQUENCE [LARGE SCALE GENOMIC DNA]</scope>
    <source>
        <strain evidence="3 4">CECT 3273</strain>
    </source>
</reference>
<dbReference type="InterPro" id="IPR003593">
    <property type="entry name" value="AAA+_ATPase"/>
</dbReference>
<feature type="repeat" description="TPR" evidence="1">
    <location>
        <begin position="1001"/>
        <end position="1034"/>
    </location>
</feature>
<organism evidence="3 4">
    <name type="scientific">Streptomyces griseomycini</name>
    <dbReference type="NCBI Taxonomy" id="66895"/>
    <lineage>
        <taxon>Bacteria</taxon>
        <taxon>Bacillati</taxon>
        <taxon>Actinomycetota</taxon>
        <taxon>Actinomycetes</taxon>
        <taxon>Kitasatosporales</taxon>
        <taxon>Streptomycetaceae</taxon>
        <taxon>Streptomyces</taxon>
    </lineage>
</organism>
<dbReference type="Pfam" id="PF13424">
    <property type="entry name" value="TPR_12"/>
    <property type="match status" value="2"/>
</dbReference>
<evidence type="ECO:0000256" key="1">
    <source>
        <dbReference type="PROSITE-ProRule" id="PRU00339"/>
    </source>
</evidence>
<dbReference type="InterPro" id="IPR007111">
    <property type="entry name" value="NACHT_NTPase"/>
</dbReference>
<dbReference type="AlphaFoldDB" id="A0A7W7LXD5"/>
<dbReference type="InterPro" id="IPR019734">
    <property type="entry name" value="TPR_rpt"/>
</dbReference>
<evidence type="ECO:0000313" key="3">
    <source>
        <dbReference type="EMBL" id="MBB4898209.1"/>
    </source>
</evidence>
<comment type="caution">
    <text evidence="3">The sequence shown here is derived from an EMBL/GenBank/DDBJ whole genome shotgun (WGS) entry which is preliminary data.</text>
</comment>
<feature type="domain" description="AAA+ ATPase" evidence="2">
    <location>
        <begin position="472"/>
        <end position="630"/>
    </location>
</feature>
<dbReference type="SUPFAM" id="SSF48452">
    <property type="entry name" value="TPR-like"/>
    <property type="match status" value="2"/>
</dbReference>